<keyword evidence="5 12" id="KW-0443">Lipid metabolism</keyword>
<sequence length="279" mass="30907">MANDFLKTLPQFMIPKHGLTSFAGAVADVRVPAVKNFIIKRFIAKYGVDMSEAREENPENYPTFNDFFIRRLKSGIRPIADASVVSPVDGIVSELGSVKQGQLLQAKGRFYDVGEFLGCEPALFQPFINGCFATLYLSPKDYHRIHMPVDAKIRSMTYIPGQLFSVQPSTVRVIPRLFARNERLVVYCDTPLGLMAMVLVGATIVGAIATSWHGEIPRCKSIQRFDYSTSPIALQKGDEMGYFKLGSTVVLLFADGERLNWTSSLHAGSGIRYGQALVD</sequence>
<dbReference type="AlphaFoldDB" id="A0A0W0ZB57"/>
<dbReference type="PANTHER" id="PTHR10067:SF6">
    <property type="entry name" value="PHOSPHATIDYLSERINE DECARBOXYLASE PROENZYME, MITOCHONDRIAL"/>
    <property type="match status" value="1"/>
</dbReference>
<comment type="pathway">
    <text evidence="12">Phospholipid metabolism; phosphatidylethanolamine biosynthesis; phosphatidylethanolamine from CDP-diacylglycerol: step 2/2.</text>
</comment>
<dbReference type="GO" id="GO:0004609">
    <property type="term" value="F:phosphatidylserine decarboxylase activity"/>
    <property type="evidence" value="ECO:0007669"/>
    <property type="project" value="UniProtKB-UniRule"/>
</dbReference>
<feature type="active site" description="Charge relay system; for autoendoproteolytic cleavage activity" evidence="12">
    <location>
        <position position="247"/>
    </location>
</feature>
<dbReference type="OrthoDB" id="9802030at2"/>
<feature type="transmembrane region" description="Helical" evidence="13">
    <location>
        <begin position="192"/>
        <end position="214"/>
    </location>
</feature>
<evidence type="ECO:0000256" key="1">
    <source>
        <dbReference type="ARBA" id="ARBA00005189"/>
    </source>
</evidence>
<name>A0A0W0ZB57_LEGSP</name>
<comment type="cofactor">
    <cofactor evidence="12">
        <name>pyruvate</name>
        <dbReference type="ChEBI" id="CHEBI:15361"/>
    </cofactor>
    <text evidence="12">Binds 1 pyruvoyl group covalently per subunit.</text>
</comment>
<keyword evidence="9 12" id="KW-0456">Lyase</keyword>
<feature type="active site" description="Charge relay system; for autoendoproteolytic cleavage activity" evidence="12">
    <location>
        <position position="89"/>
    </location>
</feature>
<evidence type="ECO:0000256" key="4">
    <source>
        <dbReference type="ARBA" id="ARBA00022793"/>
    </source>
</evidence>
<dbReference type="InterPro" id="IPR003817">
    <property type="entry name" value="PS_Dcarbxylase"/>
</dbReference>
<keyword evidence="3 12" id="KW-0444">Lipid biosynthesis</keyword>
<feature type="site" description="Cleavage (non-hydrolytic); by autocatalysis" evidence="12">
    <location>
        <begin position="246"/>
        <end position="247"/>
    </location>
</feature>
<evidence type="ECO:0000256" key="6">
    <source>
        <dbReference type="ARBA" id="ARBA00023136"/>
    </source>
</evidence>
<feature type="chain" id="PRO_5023263598" description="Phosphatidylserine decarboxylase beta chain" evidence="12">
    <location>
        <begin position="1"/>
        <end position="246"/>
    </location>
</feature>
<evidence type="ECO:0000256" key="9">
    <source>
        <dbReference type="ARBA" id="ARBA00023239"/>
    </source>
</evidence>
<comment type="PTM">
    <text evidence="12">Is synthesized initially as an inactive proenzyme. Formation of the active enzyme involves a self-maturation process in which the active site pyruvoyl group is generated from an internal serine residue via an autocatalytic post-translational modification. Two non-identical subunits are generated from the proenzyme in this reaction, and the pyruvate is formed at the N-terminus of the alpha chain, which is derived from the carboxyl end of the proenzyme. The autoendoproteolytic cleavage occurs by a canonical serine protease mechanism, in which the side chain hydroxyl group of the serine supplies its oxygen atom to form the C-terminus of the beta chain, while the remainder of the serine residue undergoes an oxidative deamination to produce ammonia and the pyruvoyl prosthetic group on the alpha chain. During this reaction, the Ser that is part of the protease active site of the proenzyme becomes the pyruvoyl prosthetic group, which constitutes an essential element of the active site of the mature decarboxylase.</text>
</comment>
<evidence type="ECO:0000256" key="13">
    <source>
        <dbReference type="SAM" id="Phobius"/>
    </source>
</evidence>
<dbReference type="InterPro" id="IPR033177">
    <property type="entry name" value="PSD-B"/>
</dbReference>
<keyword evidence="11 12" id="KW-0670">Pyruvate</keyword>
<dbReference type="RefSeq" id="WP_058482077.1">
    <property type="nucleotide sequence ID" value="NZ_CAAAII010000002.1"/>
</dbReference>
<accession>A0A0W0ZB57</accession>
<feature type="active site" description="Charge relay system; for autoendoproteolytic cleavage activity" evidence="12">
    <location>
        <position position="146"/>
    </location>
</feature>
<evidence type="ECO:0000256" key="8">
    <source>
        <dbReference type="ARBA" id="ARBA00023209"/>
    </source>
</evidence>
<evidence type="ECO:0000256" key="7">
    <source>
        <dbReference type="ARBA" id="ARBA00023145"/>
    </source>
</evidence>
<feature type="active site" description="Schiff-base intermediate with substrate; via pyruvic acid; for decarboxylase activity" evidence="12">
    <location>
        <position position="247"/>
    </location>
</feature>
<comment type="similarity">
    <text evidence="12">Belongs to the phosphatidylserine decarboxylase family. PSD-B subfamily. Prokaryotic type I sub-subfamily.</text>
</comment>
<comment type="subcellular location">
    <subcellularLocation>
        <location evidence="12">Cell membrane</location>
        <topology evidence="12">Peripheral membrane protein</topology>
    </subcellularLocation>
</comment>
<evidence type="ECO:0000256" key="2">
    <source>
        <dbReference type="ARBA" id="ARBA00022475"/>
    </source>
</evidence>
<comment type="subunit">
    <text evidence="12">Heterodimer of a large membrane-associated beta subunit and a small pyruvoyl-containing alpha subunit.</text>
</comment>
<evidence type="ECO:0000256" key="11">
    <source>
        <dbReference type="ARBA" id="ARBA00023317"/>
    </source>
</evidence>
<keyword evidence="10 12" id="KW-1208">Phospholipid metabolism</keyword>
<dbReference type="NCBIfam" id="TIGR00163">
    <property type="entry name" value="PS_decarb"/>
    <property type="match status" value="1"/>
</dbReference>
<keyword evidence="8 12" id="KW-0594">Phospholipid biosynthesis</keyword>
<dbReference type="EMBL" id="LNYX01000001">
    <property type="protein sequence ID" value="KTD66343.1"/>
    <property type="molecule type" value="Genomic_DNA"/>
</dbReference>
<keyword evidence="7 12" id="KW-0865">Zymogen</keyword>
<keyword evidence="13" id="KW-0812">Transmembrane</keyword>
<protein>
    <recommendedName>
        <fullName evidence="12">Phosphatidylserine decarboxylase proenzyme</fullName>
        <ecNumber evidence="12">4.1.1.65</ecNumber>
    </recommendedName>
    <component>
        <recommendedName>
            <fullName evidence="12">Phosphatidylserine decarboxylase alpha chain</fullName>
        </recommendedName>
    </component>
    <component>
        <recommendedName>
            <fullName evidence="12">Phosphatidylserine decarboxylase beta chain</fullName>
        </recommendedName>
    </component>
</protein>
<comment type="caution">
    <text evidence="14">The sequence shown here is derived from an EMBL/GenBank/DDBJ whole genome shotgun (WGS) entry which is preliminary data.</text>
</comment>
<dbReference type="InterPro" id="IPR033178">
    <property type="entry name" value="PSD_type1_pro"/>
</dbReference>
<evidence type="ECO:0000313" key="15">
    <source>
        <dbReference type="Proteomes" id="UP000054877"/>
    </source>
</evidence>
<evidence type="ECO:0000256" key="12">
    <source>
        <dbReference type="HAMAP-Rule" id="MF_00662"/>
    </source>
</evidence>
<keyword evidence="4 12" id="KW-0210">Decarboxylase</keyword>
<dbReference type="STRING" id="452.Lspi_0106"/>
<dbReference type="HAMAP" id="MF_00662">
    <property type="entry name" value="PS_decarb_PSD_B_type1"/>
    <property type="match status" value="1"/>
</dbReference>
<evidence type="ECO:0000256" key="3">
    <source>
        <dbReference type="ARBA" id="ARBA00022516"/>
    </source>
</evidence>
<reference evidence="14 15" key="1">
    <citation type="submission" date="2015-11" db="EMBL/GenBank/DDBJ databases">
        <title>Genomic analysis of 38 Legionella species identifies large and diverse effector repertoires.</title>
        <authorList>
            <person name="Burstein D."/>
            <person name="Amaro F."/>
            <person name="Zusman T."/>
            <person name="Lifshitz Z."/>
            <person name="Cohen O."/>
            <person name="Gilbert J.A."/>
            <person name="Pupko T."/>
            <person name="Shuman H.A."/>
            <person name="Segal G."/>
        </authorList>
    </citation>
    <scope>NUCLEOTIDE SEQUENCE [LARGE SCALE GENOMIC DNA]</scope>
    <source>
        <strain evidence="14 15">Mt.St.Helens-9</strain>
    </source>
</reference>
<dbReference type="GO" id="GO:0006646">
    <property type="term" value="P:phosphatidylethanolamine biosynthetic process"/>
    <property type="evidence" value="ECO:0007669"/>
    <property type="project" value="UniProtKB-UniRule"/>
</dbReference>
<dbReference type="PATRIC" id="fig|452.5.peg.119"/>
<dbReference type="EC" id="4.1.1.65" evidence="12"/>
<proteinExistence type="inferred from homology"/>
<keyword evidence="6 12" id="KW-0472">Membrane</keyword>
<dbReference type="UniPathway" id="UPA00558">
    <property type="reaction ID" value="UER00616"/>
</dbReference>
<dbReference type="GO" id="GO:0005886">
    <property type="term" value="C:plasma membrane"/>
    <property type="evidence" value="ECO:0007669"/>
    <property type="project" value="UniProtKB-SubCell"/>
</dbReference>
<gene>
    <name evidence="12 14" type="primary">psd</name>
    <name evidence="14" type="ORF">Lspi_0106</name>
</gene>
<keyword evidence="13" id="KW-1133">Transmembrane helix</keyword>
<dbReference type="Pfam" id="PF02666">
    <property type="entry name" value="PS_Dcarbxylase"/>
    <property type="match status" value="1"/>
</dbReference>
<evidence type="ECO:0000256" key="5">
    <source>
        <dbReference type="ARBA" id="ARBA00023098"/>
    </source>
</evidence>
<comment type="pathway">
    <text evidence="1">Lipid metabolism.</text>
</comment>
<organism evidence="14 15">
    <name type="scientific">Legionella spiritensis</name>
    <dbReference type="NCBI Taxonomy" id="452"/>
    <lineage>
        <taxon>Bacteria</taxon>
        <taxon>Pseudomonadati</taxon>
        <taxon>Pseudomonadota</taxon>
        <taxon>Gammaproteobacteria</taxon>
        <taxon>Legionellales</taxon>
        <taxon>Legionellaceae</taxon>
        <taxon>Legionella</taxon>
    </lineage>
</organism>
<comment type="catalytic activity">
    <reaction evidence="12">
        <text>a 1,2-diacyl-sn-glycero-3-phospho-L-serine + H(+) = a 1,2-diacyl-sn-glycero-3-phosphoethanolamine + CO2</text>
        <dbReference type="Rhea" id="RHEA:20828"/>
        <dbReference type="ChEBI" id="CHEBI:15378"/>
        <dbReference type="ChEBI" id="CHEBI:16526"/>
        <dbReference type="ChEBI" id="CHEBI:57262"/>
        <dbReference type="ChEBI" id="CHEBI:64612"/>
        <dbReference type="EC" id="4.1.1.65"/>
    </reaction>
</comment>
<comment type="function">
    <text evidence="12">Catalyzes the formation of phosphatidylethanolamine (PtdEtn) from phosphatidylserine (PtdSer).</text>
</comment>
<keyword evidence="2 12" id="KW-1003">Cell membrane</keyword>
<evidence type="ECO:0000256" key="10">
    <source>
        <dbReference type="ARBA" id="ARBA00023264"/>
    </source>
</evidence>
<feature type="modified residue" description="Pyruvic acid (Ser); by autocatalysis" evidence="12">
    <location>
        <position position="247"/>
    </location>
</feature>
<keyword evidence="15" id="KW-1185">Reference proteome</keyword>
<dbReference type="PANTHER" id="PTHR10067">
    <property type="entry name" value="PHOSPHATIDYLSERINE DECARBOXYLASE"/>
    <property type="match status" value="1"/>
</dbReference>
<dbReference type="Proteomes" id="UP000054877">
    <property type="component" value="Unassembled WGS sequence"/>
</dbReference>
<evidence type="ECO:0000313" key="14">
    <source>
        <dbReference type="EMBL" id="KTD66343.1"/>
    </source>
</evidence>
<feature type="chain" id="PRO_5023263597" description="Phosphatidylserine decarboxylase alpha chain" evidence="12">
    <location>
        <begin position="247"/>
        <end position="279"/>
    </location>
</feature>